<evidence type="ECO:0000313" key="1">
    <source>
        <dbReference type="EMBL" id="CAA6807737.1"/>
    </source>
</evidence>
<dbReference type="AlphaFoldDB" id="A0A6S6SH19"/>
<proteinExistence type="predicted"/>
<organism evidence="1">
    <name type="scientific">uncultured Sulfurovum sp</name>
    <dbReference type="NCBI Taxonomy" id="269237"/>
    <lineage>
        <taxon>Bacteria</taxon>
        <taxon>Pseudomonadati</taxon>
        <taxon>Campylobacterota</taxon>
        <taxon>Epsilonproteobacteria</taxon>
        <taxon>Campylobacterales</taxon>
        <taxon>Sulfurovaceae</taxon>
        <taxon>Sulfurovum</taxon>
        <taxon>environmental samples</taxon>
    </lineage>
</organism>
<dbReference type="EMBL" id="CACVAS010000047">
    <property type="protein sequence ID" value="CAA6807737.1"/>
    <property type="molecule type" value="Genomic_DNA"/>
</dbReference>
<name>A0A6S6SH19_9BACT</name>
<sequence length="109" mass="12766">MTEEEKKVAIAKDPNTPIETLEDLLFDLDGPVQINLAKNPNVTLDMLKRMHQSIYTINAFALETIQQRFFNKTLSKELYLFLKEDETYRIAWESRNNILIDTAWDMQNG</sequence>
<gene>
    <name evidence="1" type="ORF">HELGO_WM3329</name>
</gene>
<accession>A0A6S6SH19</accession>
<protein>
    <submittedName>
        <fullName evidence="1">Uncharacterized protein</fullName>
    </submittedName>
</protein>
<reference evidence="1" key="1">
    <citation type="submission" date="2020-01" db="EMBL/GenBank/DDBJ databases">
        <authorList>
            <person name="Meier V. D."/>
            <person name="Meier V D."/>
        </authorList>
    </citation>
    <scope>NUCLEOTIDE SEQUENCE</scope>
    <source>
        <strain evidence="1">HLG_WM_MAG_01</strain>
    </source>
</reference>